<reference evidence="4" key="1">
    <citation type="journal article" date="2021" name="Proc. Natl. Acad. Sci. U.S.A.">
        <title>Global biogeography of chemosynthetic symbionts reveals both localized and globally distributed symbiont groups. .</title>
        <authorList>
            <person name="Osvatic J.T."/>
            <person name="Wilkins L.G.E."/>
            <person name="Leibrecht L."/>
            <person name="Leray M."/>
            <person name="Zauner S."/>
            <person name="Polzin J."/>
            <person name="Camacho Y."/>
            <person name="Gros O."/>
            <person name="van Gils J.A."/>
            <person name="Eisen J.A."/>
            <person name="Petersen J.M."/>
            <person name="Yuen B."/>
        </authorList>
    </citation>
    <scope>NUCLEOTIDE SEQUENCE</scope>
    <source>
        <strain evidence="4">MAGL173</strain>
    </source>
</reference>
<evidence type="ECO:0000259" key="3">
    <source>
        <dbReference type="Pfam" id="PF01712"/>
    </source>
</evidence>
<keyword evidence="2" id="KW-0067">ATP-binding</keyword>
<keyword evidence="4" id="KW-0418">Kinase</keyword>
<dbReference type="PIRSF" id="PIRSF000705">
    <property type="entry name" value="DNK"/>
    <property type="match status" value="1"/>
</dbReference>
<protein>
    <submittedName>
        <fullName evidence="4">Deoxynucleoside kinase</fullName>
    </submittedName>
</protein>
<dbReference type="InterPro" id="IPR031314">
    <property type="entry name" value="DNK_dom"/>
</dbReference>
<gene>
    <name evidence="4" type="ORF">JAZ04_12140</name>
</gene>
<evidence type="ECO:0000256" key="1">
    <source>
        <dbReference type="PIRSR" id="PIRSR000705-1"/>
    </source>
</evidence>
<dbReference type="GO" id="GO:0019136">
    <property type="term" value="F:deoxynucleoside kinase activity"/>
    <property type="evidence" value="ECO:0007669"/>
    <property type="project" value="InterPro"/>
</dbReference>
<evidence type="ECO:0000313" key="5">
    <source>
        <dbReference type="Proteomes" id="UP000886687"/>
    </source>
</evidence>
<dbReference type="SUPFAM" id="SSF52540">
    <property type="entry name" value="P-loop containing nucleoside triphosphate hydrolases"/>
    <property type="match status" value="1"/>
</dbReference>
<dbReference type="InterPro" id="IPR027417">
    <property type="entry name" value="P-loop_NTPase"/>
</dbReference>
<dbReference type="AlphaFoldDB" id="A0A9E4MZL0"/>
<feature type="domain" description="Deoxynucleoside kinase" evidence="3">
    <location>
        <begin position="5"/>
        <end position="195"/>
    </location>
</feature>
<keyword evidence="2" id="KW-0547">Nucleotide-binding</keyword>
<dbReference type="GO" id="GO:0005524">
    <property type="term" value="F:ATP binding"/>
    <property type="evidence" value="ECO:0007669"/>
    <property type="project" value="UniProtKB-KW"/>
</dbReference>
<feature type="binding site" evidence="2">
    <location>
        <begin position="9"/>
        <end position="17"/>
    </location>
    <ligand>
        <name>ATP</name>
        <dbReference type="ChEBI" id="CHEBI:30616"/>
    </ligand>
</feature>
<evidence type="ECO:0000256" key="2">
    <source>
        <dbReference type="PIRSR" id="PIRSR000705-3"/>
    </source>
</evidence>
<dbReference type="CDD" id="cd01673">
    <property type="entry name" value="dNK"/>
    <property type="match status" value="1"/>
</dbReference>
<dbReference type="PANTHER" id="PTHR10513">
    <property type="entry name" value="DEOXYNUCLEOSIDE KINASE"/>
    <property type="match status" value="1"/>
</dbReference>
<dbReference type="Proteomes" id="UP000886687">
    <property type="component" value="Unassembled WGS sequence"/>
</dbReference>
<dbReference type="InterPro" id="IPR002624">
    <property type="entry name" value="DCK/DGK"/>
</dbReference>
<accession>A0A9E4MZL0</accession>
<dbReference type="Pfam" id="PF01712">
    <property type="entry name" value="dNK"/>
    <property type="match status" value="1"/>
</dbReference>
<keyword evidence="4" id="KW-0808">Transferase</keyword>
<organism evidence="4 5">
    <name type="scientific">Candidatus Thiodiazotropha lotti</name>
    <dbReference type="NCBI Taxonomy" id="2792787"/>
    <lineage>
        <taxon>Bacteria</taxon>
        <taxon>Pseudomonadati</taxon>
        <taxon>Pseudomonadota</taxon>
        <taxon>Gammaproteobacteria</taxon>
        <taxon>Chromatiales</taxon>
        <taxon>Sedimenticolaceae</taxon>
        <taxon>Candidatus Thiodiazotropha</taxon>
    </lineage>
</organism>
<dbReference type="Gene3D" id="3.40.50.300">
    <property type="entry name" value="P-loop containing nucleotide triphosphate hydrolases"/>
    <property type="match status" value="1"/>
</dbReference>
<comment type="caution">
    <text evidence="4">The sequence shown here is derived from an EMBL/GenBank/DDBJ whole genome shotgun (WGS) entry which is preliminary data.</text>
</comment>
<sequence length="211" mass="24845">MPRFLVVEGPIGVGKTSLVRRLANHFQSEMLLEGAEENPFLQRFYENPREAALPAQLFFLFQRSRQWNGLVQDDLFRQQLIADFMLEKDRLFAQINLDKDELALYEQVYQQLTLQAPPPDLVVYLQAPVDTLMKRIKKRARPQEKTIEADYLKKLCDAYTDFFYYYDRSPLLIINAAEINPLERQRDFDLLIEHISSEGPDRRYLNPTLSL</sequence>
<proteinExistence type="predicted"/>
<dbReference type="GO" id="GO:0005737">
    <property type="term" value="C:cytoplasm"/>
    <property type="evidence" value="ECO:0007669"/>
    <property type="project" value="TreeGrafter"/>
</dbReference>
<dbReference type="InterPro" id="IPR050566">
    <property type="entry name" value="Deoxyribonucleoside_kinase"/>
</dbReference>
<dbReference type="EMBL" id="JAEPDI010000009">
    <property type="protein sequence ID" value="MCG7939587.1"/>
    <property type="molecule type" value="Genomic_DNA"/>
</dbReference>
<dbReference type="PANTHER" id="PTHR10513:SF46">
    <property type="entry name" value="DEOXYGUANOSINE KINASE"/>
    <property type="match status" value="1"/>
</dbReference>
<evidence type="ECO:0000313" key="4">
    <source>
        <dbReference type="EMBL" id="MCG7939587.1"/>
    </source>
</evidence>
<feature type="active site" description="Proton acceptor" evidence="1">
    <location>
        <position position="83"/>
    </location>
</feature>
<feature type="binding site" evidence="2">
    <location>
        <begin position="135"/>
        <end position="139"/>
    </location>
    <ligand>
        <name>ATP</name>
        <dbReference type="ChEBI" id="CHEBI:30616"/>
    </ligand>
</feature>
<name>A0A9E4MZL0_9GAMM</name>